<dbReference type="Proteomes" id="UP000249890">
    <property type="component" value="Chromosome"/>
</dbReference>
<dbReference type="EMBL" id="CP021780">
    <property type="protein sequence ID" value="ASA20815.1"/>
    <property type="molecule type" value="Genomic_DNA"/>
</dbReference>
<proteinExistence type="predicted"/>
<gene>
    <name evidence="1" type="ORF">B9T62_08470</name>
</gene>
<evidence type="ECO:0000313" key="2">
    <source>
        <dbReference type="Proteomes" id="UP000249890"/>
    </source>
</evidence>
<reference evidence="1 2" key="1">
    <citation type="submission" date="2017-06" db="EMBL/GenBank/DDBJ databases">
        <title>Complete genome sequence of Paenibacillus donghaensis KCTC 13049T isolated from East Sea sediment, South Korea.</title>
        <authorList>
            <person name="Jung B.K."/>
            <person name="Hong S.-J."/>
            <person name="Shin J.-H."/>
        </authorList>
    </citation>
    <scope>NUCLEOTIDE SEQUENCE [LARGE SCALE GENOMIC DNA]</scope>
    <source>
        <strain evidence="1 2">KCTC 13049</strain>
    </source>
</reference>
<name>A0A2Z2KB08_9BACL</name>
<accession>A0A2Z2KB08</accession>
<sequence length="63" mass="6996">MDVAGYGRYPCRDARPRAKVKGGLFLRNAQDLKGKGGLFLRNAQDLKGKSGLFLRNAQDIIFI</sequence>
<dbReference type="AlphaFoldDB" id="A0A2Z2KB08"/>
<keyword evidence="2" id="KW-1185">Reference proteome</keyword>
<dbReference type="KEGG" id="pdh:B9T62_08470"/>
<evidence type="ECO:0000313" key="1">
    <source>
        <dbReference type="EMBL" id="ASA20815.1"/>
    </source>
</evidence>
<organism evidence="1 2">
    <name type="scientific">Paenibacillus donghaensis</name>
    <dbReference type="NCBI Taxonomy" id="414771"/>
    <lineage>
        <taxon>Bacteria</taxon>
        <taxon>Bacillati</taxon>
        <taxon>Bacillota</taxon>
        <taxon>Bacilli</taxon>
        <taxon>Bacillales</taxon>
        <taxon>Paenibacillaceae</taxon>
        <taxon>Paenibacillus</taxon>
    </lineage>
</organism>
<protein>
    <submittedName>
        <fullName evidence="1">Uncharacterized protein</fullName>
    </submittedName>
</protein>